<name>A0AAU9JFC3_9CILI</name>
<evidence type="ECO:0000313" key="1">
    <source>
        <dbReference type="EMBL" id="CAG9320369.1"/>
    </source>
</evidence>
<dbReference type="EMBL" id="CAJZBQ010000025">
    <property type="protein sequence ID" value="CAG9320369.1"/>
    <property type="molecule type" value="Genomic_DNA"/>
</dbReference>
<keyword evidence="2" id="KW-1185">Reference proteome</keyword>
<evidence type="ECO:0000313" key="2">
    <source>
        <dbReference type="Proteomes" id="UP001162131"/>
    </source>
</evidence>
<comment type="caution">
    <text evidence="1">The sequence shown here is derived from an EMBL/GenBank/DDBJ whole genome shotgun (WGS) entry which is preliminary data.</text>
</comment>
<dbReference type="Proteomes" id="UP001162131">
    <property type="component" value="Unassembled WGS sequence"/>
</dbReference>
<accession>A0AAU9JFC3</accession>
<proteinExistence type="predicted"/>
<dbReference type="AlphaFoldDB" id="A0AAU9JFC3"/>
<protein>
    <submittedName>
        <fullName evidence="1">Uncharacterized protein</fullName>
    </submittedName>
</protein>
<sequence>MSSDPSNGTSYSELFNNINNNNQQSYFSRQYLMSQINNPPPDDQVLNIQDLPQKRKNVRQPDDPIRKFNNTLPGYVINYLRKNGPTTEEVILENVRRDIGGLRSATGNKYKSKDPKSCLTGVSKMEIFEQVDGIWFLRNDEANEYEEETIEKFVQKSKKYNPTVFKAERSLKKSERMINLLKSYSKRLGEDPKYADLIRNPLKNIVGNEDLVDVSNKIGQERLIGILQAYDIVKKCFINDINRRNKNQASNAVIDGIYEKVFKIEEILEKKKERVEAANNL</sequence>
<gene>
    <name evidence="1" type="ORF">BSTOLATCC_MIC26286</name>
</gene>
<reference evidence="1" key="1">
    <citation type="submission" date="2021-09" db="EMBL/GenBank/DDBJ databases">
        <authorList>
            <consortium name="AG Swart"/>
            <person name="Singh M."/>
            <person name="Singh A."/>
            <person name="Seah K."/>
            <person name="Emmerich C."/>
        </authorList>
    </citation>
    <scope>NUCLEOTIDE SEQUENCE</scope>
    <source>
        <strain evidence="1">ATCC30299</strain>
    </source>
</reference>
<organism evidence="1 2">
    <name type="scientific">Blepharisma stoltei</name>
    <dbReference type="NCBI Taxonomy" id="1481888"/>
    <lineage>
        <taxon>Eukaryota</taxon>
        <taxon>Sar</taxon>
        <taxon>Alveolata</taxon>
        <taxon>Ciliophora</taxon>
        <taxon>Postciliodesmatophora</taxon>
        <taxon>Heterotrichea</taxon>
        <taxon>Heterotrichida</taxon>
        <taxon>Blepharismidae</taxon>
        <taxon>Blepharisma</taxon>
    </lineage>
</organism>